<keyword evidence="7" id="KW-1185">Reference proteome</keyword>
<evidence type="ECO:0000259" key="5">
    <source>
        <dbReference type="PROSITE" id="PS51296"/>
    </source>
</evidence>
<dbReference type="STRING" id="1457250.GCA_000755225_01733"/>
<protein>
    <submittedName>
        <fullName evidence="6">Rieske (2Fe-2S) protein</fullName>
    </submittedName>
</protein>
<dbReference type="Gene3D" id="2.102.10.10">
    <property type="entry name" value="Rieske [2Fe-2S] iron-sulphur domain"/>
    <property type="match status" value="1"/>
</dbReference>
<dbReference type="OrthoDB" id="250454at2157"/>
<dbReference type="GO" id="GO:0051537">
    <property type="term" value="F:2 iron, 2 sulfur cluster binding"/>
    <property type="evidence" value="ECO:0007669"/>
    <property type="project" value="UniProtKB-KW"/>
</dbReference>
<feature type="domain" description="Rieske" evidence="5">
    <location>
        <begin position="20"/>
        <end position="110"/>
    </location>
</feature>
<evidence type="ECO:0000313" key="7">
    <source>
        <dbReference type="Proteomes" id="UP000296706"/>
    </source>
</evidence>
<gene>
    <name evidence="6" type="ORF">DV733_14330</name>
</gene>
<evidence type="ECO:0000256" key="2">
    <source>
        <dbReference type="ARBA" id="ARBA00022723"/>
    </source>
</evidence>
<dbReference type="RefSeq" id="WP_049992662.1">
    <property type="nucleotide sequence ID" value="NZ_CP031310.1"/>
</dbReference>
<dbReference type="PANTHER" id="PTHR40261:SF1">
    <property type="entry name" value="RIESKE DOMAIN-CONTAINING PROTEIN"/>
    <property type="match status" value="1"/>
</dbReference>
<keyword evidence="2" id="KW-0479">Metal-binding</keyword>
<dbReference type="Pfam" id="PF00355">
    <property type="entry name" value="Rieske"/>
    <property type="match status" value="1"/>
</dbReference>
<dbReference type="Proteomes" id="UP000296706">
    <property type="component" value="Chromosome"/>
</dbReference>
<dbReference type="EMBL" id="CP031310">
    <property type="protein sequence ID" value="QCC52335.1"/>
    <property type="molecule type" value="Genomic_DNA"/>
</dbReference>
<organism evidence="6 7">
    <name type="scientific">Halapricum salinum</name>
    <dbReference type="NCBI Taxonomy" id="1457250"/>
    <lineage>
        <taxon>Archaea</taxon>
        <taxon>Methanobacteriati</taxon>
        <taxon>Methanobacteriota</taxon>
        <taxon>Stenosarchaea group</taxon>
        <taxon>Halobacteria</taxon>
        <taxon>Halobacteriales</taxon>
        <taxon>Haloarculaceae</taxon>
        <taxon>Halapricum</taxon>
    </lineage>
</organism>
<dbReference type="AlphaFoldDB" id="A0A4D6HFN4"/>
<keyword evidence="1" id="KW-0001">2Fe-2S</keyword>
<dbReference type="PANTHER" id="PTHR40261">
    <property type="match status" value="1"/>
</dbReference>
<evidence type="ECO:0000256" key="4">
    <source>
        <dbReference type="ARBA" id="ARBA00023014"/>
    </source>
</evidence>
<keyword evidence="4" id="KW-0411">Iron-sulfur</keyword>
<evidence type="ECO:0000256" key="1">
    <source>
        <dbReference type="ARBA" id="ARBA00022714"/>
    </source>
</evidence>
<accession>A0A4D6HFN4</accession>
<dbReference type="InterPro" id="IPR036922">
    <property type="entry name" value="Rieske_2Fe-2S_sf"/>
</dbReference>
<reference evidence="6 7" key="1">
    <citation type="journal article" date="2019" name="Nat. Commun.">
        <title>A new type of DNA phosphorothioation-based antiviral system in archaea.</title>
        <authorList>
            <person name="Xiong L."/>
            <person name="Liu S."/>
            <person name="Chen S."/>
            <person name="Xiao Y."/>
            <person name="Zhu B."/>
            <person name="Gao Y."/>
            <person name="Zhang Y."/>
            <person name="Chen B."/>
            <person name="Luo J."/>
            <person name="Deng Z."/>
            <person name="Chen X."/>
            <person name="Wang L."/>
            <person name="Chen S."/>
        </authorList>
    </citation>
    <scope>NUCLEOTIDE SEQUENCE [LARGE SCALE GENOMIC DNA]</scope>
    <source>
        <strain evidence="6 7">CBA1105</strain>
    </source>
</reference>
<evidence type="ECO:0000256" key="3">
    <source>
        <dbReference type="ARBA" id="ARBA00023004"/>
    </source>
</evidence>
<sequence>MSESARIADLDAVPTDGTLLFTVEHDDEEREAILTRLADGSVVAWRNYCQHWTDIRLDTGDGAPMRGGEIACRRHAATFDRESGECTFGPCEGAYLNEIDVTVQDGEVLLTDDEYAFAYQGPADAHTAGSGSTSPGERLGF</sequence>
<proteinExistence type="predicted"/>
<dbReference type="InterPro" id="IPR017941">
    <property type="entry name" value="Rieske_2Fe-2S"/>
</dbReference>
<keyword evidence="3" id="KW-0408">Iron</keyword>
<dbReference type="PROSITE" id="PS51296">
    <property type="entry name" value="RIESKE"/>
    <property type="match status" value="1"/>
</dbReference>
<dbReference type="GO" id="GO:0046872">
    <property type="term" value="F:metal ion binding"/>
    <property type="evidence" value="ECO:0007669"/>
    <property type="project" value="UniProtKB-KW"/>
</dbReference>
<dbReference type="CDD" id="cd03467">
    <property type="entry name" value="Rieske"/>
    <property type="match status" value="1"/>
</dbReference>
<name>A0A4D6HFN4_9EURY</name>
<evidence type="ECO:0000313" key="6">
    <source>
        <dbReference type="EMBL" id="QCC52335.1"/>
    </source>
</evidence>
<dbReference type="KEGG" id="hsn:DV733_14330"/>
<dbReference type="SUPFAM" id="SSF50022">
    <property type="entry name" value="ISP domain"/>
    <property type="match status" value="1"/>
</dbReference>
<dbReference type="GeneID" id="39849061"/>